<evidence type="ECO:0000256" key="6">
    <source>
        <dbReference type="RuleBase" id="RU361193"/>
    </source>
</evidence>
<dbReference type="EC" id="3.2.1.-" evidence="6"/>
<dbReference type="SUPFAM" id="SSF48225">
    <property type="entry name" value="Seven-hairpin glycosidases"/>
    <property type="match status" value="1"/>
</dbReference>
<evidence type="ECO:0000313" key="8">
    <source>
        <dbReference type="Proteomes" id="UP000789901"/>
    </source>
</evidence>
<dbReference type="PRINTS" id="PR00747">
    <property type="entry name" value="GLYHDRLASE47"/>
</dbReference>
<comment type="cofactor">
    <cofactor evidence="1">
        <name>Ca(2+)</name>
        <dbReference type="ChEBI" id="CHEBI:29108"/>
    </cofactor>
</comment>
<dbReference type="Proteomes" id="UP000789901">
    <property type="component" value="Unassembled WGS sequence"/>
</dbReference>
<proteinExistence type="inferred from homology"/>
<dbReference type="PANTHER" id="PTHR11742:SF103">
    <property type="entry name" value="ENDOPLASMIC RETICULUM MANNOSIDASE MNL2-RELATED"/>
    <property type="match status" value="1"/>
</dbReference>
<comment type="similarity">
    <text evidence="3 6">Belongs to the glycosyl hydrolase 47 family.</text>
</comment>
<dbReference type="EMBL" id="CAJVQB010034436">
    <property type="protein sequence ID" value="CAG8821159.1"/>
    <property type="molecule type" value="Genomic_DNA"/>
</dbReference>
<comment type="pathway">
    <text evidence="2">Protein modification; protein glycosylation.</text>
</comment>
<accession>A0ABN7W8P9</accession>
<dbReference type="InterPro" id="IPR036026">
    <property type="entry name" value="Seven-hairpin_glycosidases"/>
</dbReference>
<keyword evidence="8" id="KW-1185">Reference proteome</keyword>
<evidence type="ECO:0000256" key="5">
    <source>
        <dbReference type="ARBA" id="ARBA00023157"/>
    </source>
</evidence>
<evidence type="ECO:0000256" key="4">
    <source>
        <dbReference type="ARBA" id="ARBA00022801"/>
    </source>
</evidence>
<name>A0ABN7W8P9_GIGMA</name>
<keyword evidence="5" id="KW-1015">Disulfide bond</keyword>
<feature type="non-terminal residue" evidence="7">
    <location>
        <position position="291"/>
    </location>
</feature>
<keyword evidence="6" id="KW-0326">Glycosidase</keyword>
<dbReference type="InterPro" id="IPR012341">
    <property type="entry name" value="6hp_glycosidase-like_sf"/>
</dbReference>
<sequence>PQLWFEQPSANISYSESQAPKIQFDFHSDEIIKEKITREEHRESVKNGDSETNVFETIIRYLGGLVSAFEFSKDHLFLEKAKELGTALLASFNSTTGLPYNNVNNINQVLYNANKSIQELYPIKIDQEEVSFGANGDSFYEYFIKEYILVGGTLDQYKKMYIESIESMYKYLIKKSPVKERPDLLFFGEISDNNRFIGKMGHLSCFVPGMLAIGSKILDCPKDLEIAIRLAETCYWSNRMTQVGIGAEEVWFKVLESKNTTNEENLDIYKRNLGLPDGIDRLNPSYSLLRP</sequence>
<keyword evidence="4 6" id="KW-0378">Hydrolase</keyword>
<dbReference type="InterPro" id="IPR050749">
    <property type="entry name" value="Glycosyl_Hydrolase_47"/>
</dbReference>
<evidence type="ECO:0000256" key="2">
    <source>
        <dbReference type="ARBA" id="ARBA00004922"/>
    </source>
</evidence>
<organism evidence="7 8">
    <name type="scientific">Gigaspora margarita</name>
    <dbReference type="NCBI Taxonomy" id="4874"/>
    <lineage>
        <taxon>Eukaryota</taxon>
        <taxon>Fungi</taxon>
        <taxon>Fungi incertae sedis</taxon>
        <taxon>Mucoromycota</taxon>
        <taxon>Glomeromycotina</taxon>
        <taxon>Glomeromycetes</taxon>
        <taxon>Diversisporales</taxon>
        <taxon>Gigasporaceae</taxon>
        <taxon>Gigaspora</taxon>
    </lineage>
</organism>
<protein>
    <recommendedName>
        <fullName evidence="6">alpha-1,2-Mannosidase</fullName>
        <ecNumber evidence="6">3.2.1.-</ecNumber>
    </recommendedName>
</protein>
<evidence type="ECO:0000313" key="7">
    <source>
        <dbReference type="EMBL" id="CAG8821159.1"/>
    </source>
</evidence>
<dbReference type="InterPro" id="IPR001382">
    <property type="entry name" value="Glyco_hydro_47"/>
</dbReference>
<reference evidence="7 8" key="1">
    <citation type="submission" date="2021-06" db="EMBL/GenBank/DDBJ databases">
        <authorList>
            <person name="Kallberg Y."/>
            <person name="Tangrot J."/>
            <person name="Rosling A."/>
        </authorList>
    </citation>
    <scope>NUCLEOTIDE SEQUENCE [LARGE SCALE GENOMIC DNA]</scope>
    <source>
        <strain evidence="7 8">120-4 pot B 10/14</strain>
    </source>
</reference>
<dbReference type="Gene3D" id="1.50.10.10">
    <property type="match status" value="1"/>
</dbReference>
<feature type="non-terminal residue" evidence="7">
    <location>
        <position position="1"/>
    </location>
</feature>
<evidence type="ECO:0000256" key="3">
    <source>
        <dbReference type="ARBA" id="ARBA00007658"/>
    </source>
</evidence>
<gene>
    <name evidence="7" type="ORF">GMARGA_LOCUS27756</name>
</gene>
<dbReference type="Pfam" id="PF01532">
    <property type="entry name" value="Glyco_hydro_47"/>
    <property type="match status" value="2"/>
</dbReference>
<dbReference type="PANTHER" id="PTHR11742">
    <property type="entry name" value="MANNOSYL-OLIGOSACCHARIDE ALPHA-1,2-MANNOSIDASE-RELATED"/>
    <property type="match status" value="1"/>
</dbReference>
<comment type="caution">
    <text evidence="7">The sequence shown here is derived from an EMBL/GenBank/DDBJ whole genome shotgun (WGS) entry which is preliminary data.</text>
</comment>
<evidence type="ECO:0000256" key="1">
    <source>
        <dbReference type="ARBA" id="ARBA00001913"/>
    </source>
</evidence>